<feature type="transmembrane region" description="Helical" evidence="1">
    <location>
        <begin position="48"/>
        <end position="66"/>
    </location>
</feature>
<feature type="transmembrane region" description="Helical" evidence="1">
    <location>
        <begin position="73"/>
        <end position="93"/>
    </location>
</feature>
<accession>A0A1E5TCK9</accession>
<keyword evidence="1" id="KW-1133">Transmembrane helix</keyword>
<feature type="transmembrane region" description="Helical" evidence="1">
    <location>
        <begin position="7"/>
        <end position="28"/>
    </location>
</feature>
<proteinExistence type="predicted"/>
<organism evidence="2 3">
    <name type="scientific">Flavivirga aquatica</name>
    <dbReference type="NCBI Taxonomy" id="1849968"/>
    <lineage>
        <taxon>Bacteria</taxon>
        <taxon>Pseudomonadati</taxon>
        <taxon>Bacteroidota</taxon>
        <taxon>Flavobacteriia</taxon>
        <taxon>Flavobacteriales</taxon>
        <taxon>Flavobacteriaceae</taxon>
        <taxon>Flavivirga</taxon>
    </lineage>
</organism>
<keyword evidence="1" id="KW-0812">Transmembrane</keyword>
<feature type="transmembrane region" description="Helical" evidence="1">
    <location>
        <begin position="105"/>
        <end position="124"/>
    </location>
</feature>
<name>A0A1E5TCK9_9FLAO</name>
<evidence type="ECO:0000313" key="2">
    <source>
        <dbReference type="EMBL" id="OEK09123.1"/>
    </source>
</evidence>
<gene>
    <name evidence="2" type="ORF">A8C32_10335</name>
</gene>
<dbReference type="EMBL" id="MDJD01000007">
    <property type="protein sequence ID" value="OEK09123.1"/>
    <property type="molecule type" value="Genomic_DNA"/>
</dbReference>
<protein>
    <submittedName>
        <fullName evidence="2">Uncharacterized protein</fullName>
    </submittedName>
</protein>
<evidence type="ECO:0000313" key="3">
    <source>
        <dbReference type="Proteomes" id="UP000095713"/>
    </source>
</evidence>
<reference evidence="2 3" key="1">
    <citation type="submission" date="2016-05" db="EMBL/GenBank/DDBJ databases">
        <title>Draft Genome Sequence of Algibacter sp. Strain SK-16 Isolated from the Surface Water of Aburatsubo Inlet.</title>
        <authorList>
            <person name="Wong S.-K."/>
            <person name="Yoshizawa S."/>
            <person name="Nakajima Y."/>
            <person name="Ogura Y."/>
            <person name="Tetsuya H."/>
            <person name="Hamasaki K."/>
        </authorList>
    </citation>
    <scope>NUCLEOTIDE SEQUENCE [LARGE SCALE GENOMIC DNA]</scope>
    <source>
        <strain evidence="2 3">SK-16</strain>
    </source>
</reference>
<evidence type="ECO:0000256" key="1">
    <source>
        <dbReference type="SAM" id="Phobius"/>
    </source>
</evidence>
<sequence length="130" mass="15862">MKKKINILLFIIVVVICHYFIEFLYRAIFYSISYSFDIDILERMAINMTAYHFIFNIFFIPFLLILKLYIKQVSFLFLLSFIFVLIMSLFWMKEDFQNTMWYLKYNFSLSVASFILLLISLVYIPKFMKN</sequence>
<comment type="caution">
    <text evidence="2">The sequence shown here is derived from an EMBL/GenBank/DDBJ whole genome shotgun (WGS) entry which is preliminary data.</text>
</comment>
<keyword evidence="1" id="KW-0472">Membrane</keyword>
<dbReference type="Proteomes" id="UP000095713">
    <property type="component" value="Unassembled WGS sequence"/>
</dbReference>
<keyword evidence="3" id="KW-1185">Reference proteome</keyword>
<dbReference type="AlphaFoldDB" id="A0A1E5TCK9"/>